<dbReference type="GO" id="GO:0005634">
    <property type="term" value="C:nucleus"/>
    <property type="evidence" value="ECO:0007669"/>
    <property type="project" value="UniProtKB-ARBA"/>
</dbReference>
<dbReference type="OrthoDB" id="2273864at2759"/>
<name>A0A9Q3J110_9BASI</name>
<evidence type="ECO:0000259" key="2">
    <source>
        <dbReference type="PROSITE" id="PS50994"/>
    </source>
</evidence>
<dbReference type="Proteomes" id="UP000765509">
    <property type="component" value="Unassembled WGS sequence"/>
</dbReference>
<dbReference type="PANTHER" id="PTHR37984">
    <property type="entry name" value="PROTEIN CBG26694"/>
    <property type="match status" value="1"/>
</dbReference>
<organism evidence="3 4">
    <name type="scientific">Austropuccinia psidii MF-1</name>
    <dbReference type="NCBI Taxonomy" id="1389203"/>
    <lineage>
        <taxon>Eukaryota</taxon>
        <taxon>Fungi</taxon>
        <taxon>Dikarya</taxon>
        <taxon>Basidiomycota</taxon>
        <taxon>Pucciniomycotina</taxon>
        <taxon>Pucciniomycetes</taxon>
        <taxon>Pucciniales</taxon>
        <taxon>Sphaerophragmiaceae</taxon>
        <taxon>Austropuccinia</taxon>
    </lineage>
</organism>
<keyword evidence="4" id="KW-1185">Reference proteome</keyword>
<dbReference type="PROSITE" id="PS50994">
    <property type="entry name" value="INTEGRASE"/>
    <property type="match status" value="1"/>
</dbReference>
<sequence length="187" mass="21509">MINIQESKSPWEVVHMDWVKALPQSGDRSYISFLIIVDRNNKPPILLPCNEDETSMDNDLLMWNRAVSDAGIFSNIISDRYPRFTSALWTNLHRLFGAKSSFSTAYHPQTVGLAERIIQALEDMIRIFCAYVLEFKDSDGFIHEWFTLIPELKLEFKTSVHSSTDQNTAILKKGCKQRLPADTPRKD</sequence>
<dbReference type="InterPro" id="IPR012337">
    <property type="entry name" value="RNaseH-like_sf"/>
</dbReference>
<dbReference type="Gene3D" id="3.30.420.10">
    <property type="entry name" value="Ribonuclease H-like superfamily/Ribonuclease H"/>
    <property type="match status" value="1"/>
</dbReference>
<comment type="caution">
    <text evidence="3">The sequence shown here is derived from an EMBL/GenBank/DDBJ whole genome shotgun (WGS) entry which is preliminary data.</text>
</comment>
<reference evidence="3" key="1">
    <citation type="submission" date="2021-03" db="EMBL/GenBank/DDBJ databases">
        <title>Draft genome sequence of rust myrtle Austropuccinia psidii MF-1, a brazilian biotype.</title>
        <authorList>
            <person name="Quecine M.C."/>
            <person name="Pachon D.M.R."/>
            <person name="Bonatelli M.L."/>
            <person name="Correr F.H."/>
            <person name="Franceschini L.M."/>
            <person name="Leite T.F."/>
            <person name="Margarido G.R.A."/>
            <person name="Almeida C.A."/>
            <person name="Ferrarezi J.A."/>
            <person name="Labate C.A."/>
        </authorList>
    </citation>
    <scope>NUCLEOTIDE SEQUENCE</scope>
    <source>
        <strain evidence="3">MF-1</strain>
    </source>
</reference>
<gene>
    <name evidence="3" type="ORF">O181_093090</name>
</gene>
<feature type="domain" description="Integrase catalytic" evidence="2">
    <location>
        <begin position="6"/>
        <end position="187"/>
    </location>
</feature>
<evidence type="ECO:0000313" key="4">
    <source>
        <dbReference type="Proteomes" id="UP000765509"/>
    </source>
</evidence>
<evidence type="ECO:0000313" key="3">
    <source>
        <dbReference type="EMBL" id="MBW0553375.1"/>
    </source>
</evidence>
<protein>
    <recommendedName>
        <fullName evidence="2">Integrase catalytic domain-containing protein</fullName>
    </recommendedName>
</protein>
<evidence type="ECO:0000256" key="1">
    <source>
        <dbReference type="ARBA" id="ARBA00022884"/>
    </source>
</evidence>
<dbReference type="PANTHER" id="PTHR37984:SF5">
    <property type="entry name" value="PROTEIN NYNRIN-LIKE"/>
    <property type="match status" value="1"/>
</dbReference>
<keyword evidence="1" id="KW-0694">RNA-binding</keyword>
<dbReference type="InterPro" id="IPR001584">
    <property type="entry name" value="Integrase_cat-core"/>
</dbReference>
<dbReference type="GO" id="GO:0015074">
    <property type="term" value="P:DNA integration"/>
    <property type="evidence" value="ECO:0007669"/>
    <property type="project" value="InterPro"/>
</dbReference>
<dbReference type="EMBL" id="AVOT02059759">
    <property type="protein sequence ID" value="MBW0553375.1"/>
    <property type="molecule type" value="Genomic_DNA"/>
</dbReference>
<dbReference type="AlphaFoldDB" id="A0A9Q3J110"/>
<accession>A0A9Q3J110</accession>
<dbReference type="InterPro" id="IPR050951">
    <property type="entry name" value="Retrovirus_Pol_polyprotein"/>
</dbReference>
<proteinExistence type="predicted"/>
<dbReference type="InterPro" id="IPR036397">
    <property type="entry name" value="RNaseH_sf"/>
</dbReference>
<dbReference type="SUPFAM" id="SSF53098">
    <property type="entry name" value="Ribonuclease H-like"/>
    <property type="match status" value="1"/>
</dbReference>
<dbReference type="GO" id="GO:0003723">
    <property type="term" value="F:RNA binding"/>
    <property type="evidence" value="ECO:0007669"/>
    <property type="project" value="UniProtKB-KW"/>
</dbReference>